<sequence>MFIRIGKNTKPMSRNEYERLLIKRSRTDVRYDREECAGAKLKDIDWLKVKWFKSVYKDYSGKAVSSSDEKLLAGLGCIKGGRVLNGGMLLFGKQPEKFIPQNQITIVRYPGESVSDRYLDIKDFYGSLFDLIDKADDYIKEHIQIASRLIPGQIPREEIPEYPLYAIRELIVNAVAHRDYFISGSRIIIKMFKGKIEYSSPGGLPEGITPKNMINKQSSRNPTLVKALNRVKYIEAIGDGINRICDAVREHPLKPKMPLFRDVGENVIAALFAADLSKIEKEELKLELNERQRKALKYVREKGKISNREYQEINKTTKITAARDLRSLVNQKKLKKMGKGRSIHYMLFQ</sequence>
<evidence type="ECO:0000313" key="3">
    <source>
        <dbReference type="Proteomes" id="UP000178724"/>
    </source>
</evidence>
<accession>A0A1F4Q3A6</accession>
<dbReference type="PANTHER" id="PTHR30595">
    <property type="entry name" value="GLPR-RELATED TRANSCRIPTIONAL REPRESSOR"/>
    <property type="match status" value="1"/>
</dbReference>
<proteinExistence type="predicted"/>
<evidence type="ECO:0000313" key="2">
    <source>
        <dbReference type="EMBL" id="OGB90445.1"/>
    </source>
</evidence>
<evidence type="ECO:0000256" key="1">
    <source>
        <dbReference type="SAM" id="Coils"/>
    </source>
</evidence>
<dbReference type="PANTHER" id="PTHR30595:SF6">
    <property type="entry name" value="SCHLAFEN ALBA-2 DOMAIN-CONTAINING PROTEIN"/>
    <property type="match status" value="1"/>
</dbReference>
<dbReference type="Gene3D" id="3.30.565.60">
    <property type="match status" value="1"/>
</dbReference>
<feature type="coiled-coil region" evidence="1">
    <location>
        <begin position="274"/>
        <end position="301"/>
    </location>
</feature>
<dbReference type="Proteomes" id="UP000178724">
    <property type="component" value="Unassembled WGS sequence"/>
</dbReference>
<dbReference type="Pfam" id="PF13749">
    <property type="entry name" value="HATPase_c_4"/>
    <property type="match status" value="1"/>
</dbReference>
<dbReference type="InterPro" id="IPR036388">
    <property type="entry name" value="WH-like_DNA-bd_sf"/>
</dbReference>
<dbReference type="AlphaFoldDB" id="A0A1F4Q3A6"/>
<comment type="caution">
    <text evidence="2">The sequence shown here is derived from an EMBL/GenBank/DDBJ whole genome shotgun (WGS) entry which is preliminary data.</text>
</comment>
<name>A0A1F4Q3A6_UNCSA</name>
<reference evidence="2 3" key="1">
    <citation type="journal article" date="2016" name="Nat. Commun.">
        <title>Thousands of microbial genomes shed light on interconnected biogeochemical processes in an aquifer system.</title>
        <authorList>
            <person name="Anantharaman K."/>
            <person name="Brown C.T."/>
            <person name="Hug L.A."/>
            <person name="Sharon I."/>
            <person name="Castelle C.J."/>
            <person name="Probst A.J."/>
            <person name="Thomas B.C."/>
            <person name="Singh A."/>
            <person name="Wilkins M.J."/>
            <person name="Karaoz U."/>
            <person name="Brodie E.L."/>
            <person name="Williams K.H."/>
            <person name="Hubbard S.S."/>
            <person name="Banfield J.F."/>
        </authorList>
    </citation>
    <scope>NUCLEOTIDE SEQUENCE [LARGE SCALE GENOMIC DNA]</scope>
</reference>
<dbReference type="InterPro" id="IPR038475">
    <property type="entry name" value="RecG_C_sf"/>
</dbReference>
<organism evidence="2 3">
    <name type="scientific">candidate division WOR-1 bacterium RIFCSPHIGHO2_01_FULL_53_15</name>
    <dbReference type="NCBI Taxonomy" id="1802564"/>
    <lineage>
        <taxon>Bacteria</taxon>
        <taxon>Bacillati</taxon>
        <taxon>Saganbacteria</taxon>
    </lineage>
</organism>
<dbReference type="EMBL" id="METM01000008">
    <property type="protein sequence ID" value="OGB90445.1"/>
    <property type="molecule type" value="Genomic_DNA"/>
</dbReference>
<protein>
    <submittedName>
        <fullName evidence="2">Uncharacterized protein</fullName>
    </submittedName>
</protein>
<keyword evidence="1" id="KW-0175">Coiled coil</keyword>
<gene>
    <name evidence="2" type="ORF">A2625_00655</name>
</gene>
<dbReference type="Gene3D" id="1.10.10.10">
    <property type="entry name" value="Winged helix-like DNA-binding domain superfamily/Winged helix DNA-binding domain"/>
    <property type="match status" value="1"/>
</dbReference>